<dbReference type="InterPro" id="IPR006169">
    <property type="entry name" value="GTP1_OBG_dom"/>
</dbReference>
<evidence type="ECO:0000256" key="7">
    <source>
        <dbReference type="ARBA" id="ARBA00022842"/>
    </source>
</evidence>
<evidence type="ECO:0000256" key="5">
    <source>
        <dbReference type="ARBA" id="ARBA00022741"/>
    </source>
</evidence>
<dbReference type="InterPro" id="IPR036346">
    <property type="entry name" value="GTP-bd_prot_GTP1/OBG_C_sf"/>
</dbReference>
<dbReference type="PROSITE" id="PS00905">
    <property type="entry name" value="GTP1_OBG"/>
    <property type="match status" value="1"/>
</dbReference>
<keyword evidence="5" id="KW-0547">Nucleotide-binding</keyword>
<gene>
    <name evidence="12" type="ORF">LEA_11733</name>
</gene>
<dbReference type="PRINTS" id="PR00326">
    <property type="entry name" value="GTP1OBG"/>
</dbReference>
<dbReference type="PANTHER" id="PTHR11702:SF31">
    <property type="entry name" value="MITOCHONDRIAL RIBOSOME-ASSOCIATED GTPASE 2"/>
    <property type="match status" value="1"/>
</dbReference>
<feature type="domain" description="Obg" evidence="11">
    <location>
        <begin position="1"/>
        <end position="77"/>
    </location>
</feature>
<dbReference type="InterPro" id="IPR014100">
    <property type="entry name" value="GTP-bd_Obg/CgtA"/>
</dbReference>
<keyword evidence="3" id="KW-0963">Cytoplasm</keyword>
<dbReference type="InterPro" id="IPR031167">
    <property type="entry name" value="G_OBG"/>
</dbReference>
<dbReference type="GO" id="GO:0005525">
    <property type="term" value="F:GTP binding"/>
    <property type="evidence" value="ECO:0007669"/>
    <property type="project" value="UniProtKB-KW"/>
</dbReference>
<dbReference type="PROSITE" id="PS51710">
    <property type="entry name" value="G_OBG"/>
    <property type="match status" value="1"/>
</dbReference>
<feature type="domain" description="OBG-type G" evidence="9">
    <location>
        <begin position="78"/>
        <end position="248"/>
    </location>
</feature>
<sequence length="343" mass="37567">KGQDLIIRVPRGTVIREVTSGTIMADMSTDEPFIAAKGGKGGWGNSHFATSTRQTPRFAKSGAPGEEWDISLELKLIADVGLIGFPNVGKSSLLSVVSEAKPIIGDYHFTTIIPVLGVVTMGPEQSFVMADIPGLIEGAADGVGLGHEFLKHIERCRMLVHVVDVAGSEGRDPKEDFEKINEELVKFNPELAKCPQIVAGNKIDLATDEQLEDFKSFIEKKGLPYFPIVAPIKYGTKDLINAVAEKLSTLPPVKKYEAEEIPLSVLESKKNNGFKVTVNDGVYSVEADWLYRILSKTDLDDYASLQYFQTVLKSSGIIDELVKQGIQEGDTVSIYDLEFDYIP</sequence>
<dbReference type="CDD" id="cd01898">
    <property type="entry name" value="Obg"/>
    <property type="match status" value="1"/>
</dbReference>
<dbReference type="Gene3D" id="3.30.300.350">
    <property type="entry name" value="GTP-binding protein OBG, C-terminal domain"/>
    <property type="match status" value="1"/>
</dbReference>
<dbReference type="InterPro" id="IPR006073">
    <property type="entry name" value="GTP-bd"/>
</dbReference>
<dbReference type="InterPro" id="IPR036726">
    <property type="entry name" value="GTP1_OBG_dom_sf"/>
</dbReference>
<name>K1TTL2_9ZZZZ</name>
<dbReference type="NCBIfam" id="TIGR02729">
    <property type="entry name" value="Obg_CgtA"/>
    <property type="match status" value="1"/>
</dbReference>
<dbReference type="SUPFAM" id="SSF102741">
    <property type="entry name" value="Obg GTP-binding protein C-terminal domain"/>
    <property type="match status" value="1"/>
</dbReference>
<evidence type="ECO:0000256" key="8">
    <source>
        <dbReference type="ARBA" id="ARBA00023134"/>
    </source>
</evidence>
<dbReference type="Pfam" id="PF01018">
    <property type="entry name" value="GTP1_OBG"/>
    <property type="match status" value="1"/>
</dbReference>
<evidence type="ECO:0000259" key="9">
    <source>
        <dbReference type="PROSITE" id="PS51710"/>
    </source>
</evidence>
<dbReference type="Gene3D" id="2.70.210.12">
    <property type="entry name" value="GTP1/OBG domain"/>
    <property type="match status" value="1"/>
</dbReference>
<dbReference type="NCBIfam" id="TIGR03595">
    <property type="entry name" value="Obg_CgtA_exten"/>
    <property type="match status" value="1"/>
</dbReference>
<comment type="caution">
    <text evidence="12">The sequence shown here is derived from an EMBL/GenBank/DDBJ whole genome shotgun (WGS) entry which is preliminary data.</text>
</comment>
<dbReference type="GO" id="GO:0003924">
    <property type="term" value="F:GTPase activity"/>
    <property type="evidence" value="ECO:0007669"/>
    <property type="project" value="InterPro"/>
</dbReference>
<proteinExistence type="inferred from homology"/>
<dbReference type="Pfam" id="PF01926">
    <property type="entry name" value="MMR_HSR1"/>
    <property type="match status" value="1"/>
</dbReference>
<keyword evidence="4" id="KW-0479">Metal-binding</keyword>
<dbReference type="PROSITE" id="PS51883">
    <property type="entry name" value="OBG"/>
    <property type="match status" value="1"/>
</dbReference>
<accession>K1TTL2</accession>
<dbReference type="PANTHER" id="PTHR11702">
    <property type="entry name" value="DEVELOPMENTALLY REGULATED GTP-BINDING PROTEIN-RELATED"/>
    <property type="match status" value="1"/>
</dbReference>
<dbReference type="AlphaFoldDB" id="K1TTL2"/>
<dbReference type="InterPro" id="IPR006074">
    <property type="entry name" value="GTP1-OBG_CS"/>
</dbReference>
<dbReference type="GO" id="GO:0000287">
    <property type="term" value="F:magnesium ion binding"/>
    <property type="evidence" value="ECO:0007669"/>
    <property type="project" value="InterPro"/>
</dbReference>
<keyword evidence="7" id="KW-0460">Magnesium</keyword>
<evidence type="ECO:0000256" key="3">
    <source>
        <dbReference type="ARBA" id="ARBA00022490"/>
    </source>
</evidence>
<evidence type="ECO:0000313" key="12">
    <source>
        <dbReference type="EMBL" id="EKC62651.1"/>
    </source>
</evidence>
<keyword evidence="6" id="KW-0378">Hydrolase</keyword>
<feature type="domain" description="OCT" evidence="10">
    <location>
        <begin position="266"/>
        <end position="343"/>
    </location>
</feature>
<dbReference type="InterPro" id="IPR045086">
    <property type="entry name" value="OBG_GTPase"/>
</dbReference>
<evidence type="ECO:0000259" key="11">
    <source>
        <dbReference type="PROSITE" id="PS51883"/>
    </source>
</evidence>
<evidence type="ECO:0000256" key="4">
    <source>
        <dbReference type="ARBA" id="ARBA00022723"/>
    </source>
</evidence>
<protein>
    <submittedName>
        <fullName evidence="12">Obg family GTPase CgtA</fullName>
    </submittedName>
</protein>
<dbReference type="PROSITE" id="PS51881">
    <property type="entry name" value="OCT"/>
    <property type="match status" value="1"/>
</dbReference>
<organism evidence="12">
    <name type="scientific">human gut metagenome</name>
    <dbReference type="NCBI Taxonomy" id="408170"/>
    <lineage>
        <taxon>unclassified sequences</taxon>
        <taxon>metagenomes</taxon>
        <taxon>organismal metagenomes</taxon>
    </lineage>
</organism>
<feature type="non-terminal residue" evidence="12">
    <location>
        <position position="343"/>
    </location>
</feature>
<evidence type="ECO:0000256" key="6">
    <source>
        <dbReference type="ARBA" id="ARBA00022801"/>
    </source>
</evidence>
<dbReference type="Pfam" id="PF09269">
    <property type="entry name" value="DUF1967"/>
    <property type="match status" value="1"/>
</dbReference>
<dbReference type="Gene3D" id="3.40.50.300">
    <property type="entry name" value="P-loop containing nucleotide triphosphate hydrolases"/>
    <property type="match status" value="1"/>
</dbReference>
<keyword evidence="8" id="KW-0342">GTP-binding</keyword>
<feature type="non-terminal residue" evidence="12">
    <location>
        <position position="1"/>
    </location>
</feature>
<reference evidence="12" key="1">
    <citation type="journal article" date="2013" name="Environ. Microbiol.">
        <title>Microbiota from the distal guts of lean and obese adolescents exhibit partial functional redundancy besides clear differences in community structure.</title>
        <authorList>
            <person name="Ferrer M."/>
            <person name="Ruiz A."/>
            <person name="Lanza F."/>
            <person name="Haange S.B."/>
            <person name="Oberbach A."/>
            <person name="Till H."/>
            <person name="Bargiela R."/>
            <person name="Campoy C."/>
            <person name="Segura M.T."/>
            <person name="Richter M."/>
            <person name="von Bergen M."/>
            <person name="Seifert J."/>
            <person name="Suarez A."/>
        </authorList>
    </citation>
    <scope>NUCLEOTIDE SEQUENCE</scope>
</reference>
<evidence type="ECO:0000256" key="1">
    <source>
        <dbReference type="ARBA" id="ARBA00001946"/>
    </source>
</evidence>
<dbReference type="InterPro" id="IPR027417">
    <property type="entry name" value="P-loop_NTPase"/>
</dbReference>
<dbReference type="SUPFAM" id="SSF82051">
    <property type="entry name" value="Obg GTP-binding protein N-terminal domain"/>
    <property type="match status" value="1"/>
</dbReference>
<evidence type="ECO:0000259" key="10">
    <source>
        <dbReference type="PROSITE" id="PS51881"/>
    </source>
</evidence>
<comment type="similarity">
    <text evidence="2">Belongs to the TRAFAC class OBG-HflX-like GTPase superfamily. OBG GTPase family.</text>
</comment>
<dbReference type="InterPro" id="IPR015349">
    <property type="entry name" value="OCT_dom"/>
</dbReference>
<comment type="cofactor">
    <cofactor evidence="1">
        <name>Mg(2+)</name>
        <dbReference type="ChEBI" id="CHEBI:18420"/>
    </cofactor>
</comment>
<evidence type="ECO:0000256" key="2">
    <source>
        <dbReference type="ARBA" id="ARBA00007699"/>
    </source>
</evidence>
<dbReference type="EMBL" id="AJWY01007919">
    <property type="protein sequence ID" value="EKC62651.1"/>
    <property type="molecule type" value="Genomic_DNA"/>
</dbReference>
<dbReference type="SUPFAM" id="SSF52540">
    <property type="entry name" value="P-loop containing nucleoside triphosphate hydrolases"/>
    <property type="match status" value="1"/>
</dbReference>